<evidence type="ECO:0000313" key="12">
    <source>
        <dbReference type="Proteomes" id="UP000019118"/>
    </source>
</evidence>
<dbReference type="InterPro" id="IPR005612">
    <property type="entry name" value="CCAAT-binding_factor"/>
</dbReference>
<feature type="region of interest" description="Disordered" evidence="8">
    <location>
        <begin position="1"/>
        <end position="23"/>
    </location>
</feature>
<protein>
    <recommendedName>
        <fullName evidence="6">NOC3-like protein</fullName>
    </recommendedName>
    <alternativeName>
        <fullName evidence="5">Nucleolar complex-associated protein 3-like protein</fullName>
    </alternativeName>
</protein>
<keyword evidence="4" id="KW-0539">Nucleus</keyword>
<evidence type="ECO:0000256" key="4">
    <source>
        <dbReference type="ARBA" id="ARBA00023242"/>
    </source>
</evidence>
<dbReference type="InterPro" id="IPR016903">
    <property type="entry name" value="Nucleolar_cplx-assoc_3"/>
</dbReference>
<dbReference type="GO" id="GO:0003682">
    <property type="term" value="F:chromatin binding"/>
    <property type="evidence" value="ECO:0007669"/>
    <property type="project" value="TreeGrafter"/>
</dbReference>
<reference evidence="12" key="1">
    <citation type="journal article" date="2013" name="Genome Biol.">
        <title>Draft genome of the mountain pine beetle, Dendroctonus ponderosae Hopkins, a major forest pest.</title>
        <authorList>
            <person name="Keeling C.I."/>
            <person name="Yuen M.M."/>
            <person name="Liao N.Y."/>
            <person name="Docking T.R."/>
            <person name="Chan S.K."/>
            <person name="Taylor G.A."/>
            <person name="Palmquist D.L."/>
            <person name="Jackman S.D."/>
            <person name="Nguyen A."/>
            <person name="Li M."/>
            <person name="Henderson H."/>
            <person name="Janes J.K."/>
            <person name="Zhao Y."/>
            <person name="Pandoh P."/>
            <person name="Moore R."/>
            <person name="Sperling F.A."/>
            <person name="Huber D.P."/>
            <person name="Birol I."/>
            <person name="Jones S.J."/>
            <person name="Bohlmann J."/>
        </authorList>
    </citation>
    <scope>NUCLEOTIDE SEQUENCE</scope>
</reference>
<evidence type="ECO:0000256" key="1">
    <source>
        <dbReference type="ARBA" id="ARBA00004604"/>
    </source>
</evidence>
<dbReference type="InterPro" id="IPR011501">
    <property type="entry name" value="Noc3_N"/>
</dbReference>
<keyword evidence="12" id="KW-1185">Reference proteome</keyword>
<feature type="coiled-coil region" evidence="7">
    <location>
        <begin position="439"/>
        <end position="471"/>
    </location>
</feature>
<feature type="compositionally biased region" description="Basic residues" evidence="8">
    <location>
        <begin position="1"/>
        <end position="20"/>
    </location>
</feature>
<feature type="region of interest" description="Disordered" evidence="8">
    <location>
        <begin position="36"/>
        <end position="64"/>
    </location>
</feature>
<dbReference type="EnsemblMetazoa" id="XM_019908846.1">
    <property type="protein sequence ID" value="XP_019764405.1"/>
    <property type="gene ID" value="LOC109540450"/>
</dbReference>
<organism evidence="11 12">
    <name type="scientific">Dendroctonus ponderosae</name>
    <name type="common">Mountain pine beetle</name>
    <dbReference type="NCBI Taxonomy" id="77166"/>
    <lineage>
        <taxon>Eukaryota</taxon>
        <taxon>Metazoa</taxon>
        <taxon>Ecdysozoa</taxon>
        <taxon>Arthropoda</taxon>
        <taxon>Hexapoda</taxon>
        <taxon>Insecta</taxon>
        <taxon>Pterygota</taxon>
        <taxon>Neoptera</taxon>
        <taxon>Endopterygota</taxon>
        <taxon>Coleoptera</taxon>
        <taxon>Polyphaga</taxon>
        <taxon>Cucujiformia</taxon>
        <taxon>Curculionidae</taxon>
        <taxon>Scolytinae</taxon>
        <taxon>Dendroctonus</taxon>
    </lineage>
</organism>
<dbReference type="KEGG" id="dpa:109540450"/>
<dbReference type="SUPFAM" id="SSF48371">
    <property type="entry name" value="ARM repeat"/>
    <property type="match status" value="1"/>
</dbReference>
<dbReference type="GO" id="GO:0005730">
    <property type="term" value="C:nucleolus"/>
    <property type="evidence" value="ECO:0007669"/>
    <property type="project" value="UniProtKB-SubCell"/>
</dbReference>
<dbReference type="RefSeq" id="XP_019764405.1">
    <property type="nucleotide sequence ID" value="XM_019908846.2"/>
</dbReference>
<dbReference type="PANTHER" id="PTHR14428:SF5">
    <property type="entry name" value="NUCLEOLAR COMPLEX PROTEIN 3 HOMOLOG"/>
    <property type="match status" value="1"/>
</dbReference>
<name>A0AAR5PTS7_DENPD</name>
<dbReference type="Pfam" id="PF03914">
    <property type="entry name" value="CBF"/>
    <property type="match status" value="1"/>
</dbReference>
<keyword evidence="3 7" id="KW-0175">Coiled coil</keyword>
<dbReference type="PANTHER" id="PTHR14428">
    <property type="entry name" value="NUCLEOLAR COMPLEX PROTEIN 3"/>
    <property type="match status" value="1"/>
</dbReference>
<evidence type="ECO:0000313" key="11">
    <source>
        <dbReference type="EnsemblMetazoa" id="XP_019764405.1"/>
    </source>
</evidence>
<feature type="domain" description="CCAAT-binding factor" evidence="9">
    <location>
        <begin position="541"/>
        <end position="694"/>
    </location>
</feature>
<dbReference type="InterPro" id="IPR016024">
    <property type="entry name" value="ARM-type_fold"/>
</dbReference>
<evidence type="ECO:0000259" key="9">
    <source>
        <dbReference type="Pfam" id="PF03914"/>
    </source>
</evidence>
<comment type="similarity">
    <text evidence="2">Belongs to the CBF/MAK21 family.</text>
</comment>
<accession>A0AAR5PTS7</accession>
<reference evidence="11" key="2">
    <citation type="submission" date="2024-08" db="UniProtKB">
        <authorList>
            <consortium name="EnsemblMetazoa"/>
        </authorList>
    </citation>
    <scope>IDENTIFICATION</scope>
</reference>
<evidence type="ECO:0000256" key="6">
    <source>
        <dbReference type="ARBA" id="ARBA00032937"/>
    </source>
</evidence>
<evidence type="ECO:0000256" key="7">
    <source>
        <dbReference type="SAM" id="Coils"/>
    </source>
</evidence>
<comment type="subcellular location">
    <subcellularLocation>
        <location evidence="1">Nucleus</location>
        <location evidence="1">Nucleolus</location>
    </subcellularLocation>
</comment>
<evidence type="ECO:0000256" key="2">
    <source>
        <dbReference type="ARBA" id="ARBA00007797"/>
    </source>
</evidence>
<evidence type="ECO:0000256" key="5">
    <source>
        <dbReference type="ARBA" id="ARBA00032701"/>
    </source>
</evidence>
<evidence type="ECO:0000256" key="3">
    <source>
        <dbReference type="ARBA" id="ARBA00023054"/>
    </source>
</evidence>
<evidence type="ECO:0000259" key="10">
    <source>
        <dbReference type="Pfam" id="PF07540"/>
    </source>
</evidence>
<dbReference type="CTD" id="40870"/>
<proteinExistence type="inferred from homology"/>
<dbReference type="Pfam" id="PF07540">
    <property type="entry name" value="NOC3p"/>
    <property type="match status" value="1"/>
</dbReference>
<feature type="domain" description="Nucleolar complex-associated protein 3 N-terminal" evidence="10">
    <location>
        <begin position="202"/>
        <end position="295"/>
    </location>
</feature>
<sequence>MSVKHKISKAKRNNQKKNKLVKQGVIKKGAKKLKIQRELPPKVLKKPSNDDVSEEESDHGEDMLQMVEKDDLEFLKQAITNRSYGILNKVKYSGPLTSKAKKRKLNEDNETLETEYENQIEDTSTKRVKARLPIKTQRGLVEREIVVDIPEEEENEQDENYDENEQSDVEEEEFTLHQTEIDLTKPISAAQLIAARSETLRQKKIHIGTLSSGLLENPEEKVTNLRTLLTLMDDETPEVFFTVRKLVIVSLVEVFKDILPDYELKNVNPDGVKLKKDTLKLQKYEENLLLYYKKFLLKLEKYCFMLVKKKGDSRQISEKDVEVSELSVHAMCDLFSAHPYFNYGQNIAQVLVPFLNNPRKHIRDVVKNTICGVFKEDKKEEITLKVLRLLNNFLKTHSHTIHVEMLEILLVLNLKDVNLDQEKEQDVKNKKLQAKRARILQMSKKERKRKKKLQELEKEMLETKAEESKQVKHQNLTEITKIIFNIYFRILKNSENRKMLSVCLEGLTKFAHCINLEYYVDIVNVLSFLLNEDWLGYKEQLHCIQTIFIMLSGQGEGINIDPSRFYIHLYKDLLTTNAGRNHDNAFTVLKTLIDALIKRRKKITNKRIINFVKRLATLSLQLLHHGSLGCLGLIKTLMQLNRSVDILLDLDTSVGEGKYQPEIADPEFANASNTALFETVLLSRHYHPVVKKLARNIASGVPATGDGSLPLEYGKMTIEQLYSEFDMSEMAFNPPIPVLKDVKVKGRPASRHFADGSFYDECKASIKNSKGKGTFWISI</sequence>
<evidence type="ECO:0000256" key="8">
    <source>
        <dbReference type="SAM" id="MobiDB-lite"/>
    </source>
</evidence>
<dbReference type="GeneID" id="109540450"/>
<dbReference type="AlphaFoldDB" id="A0AAR5PTS7"/>
<dbReference type="Proteomes" id="UP000019118">
    <property type="component" value="Unassembled WGS sequence"/>
</dbReference>
<dbReference type="GO" id="GO:0006270">
    <property type="term" value="P:DNA replication initiation"/>
    <property type="evidence" value="ECO:0007669"/>
    <property type="project" value="TreeGrafter"/>
</dbReference>